<dbReference type="AlphaFoldDB" id="A0A9W9DLV9"/>
<dbReference type="Proteomes" id="UP001150238">
    <property type="component" value="Unassembled WGS sequence"/>
</dbReference>
<evidence type="ECO:0000313" key="3">
    <source>
        <dbReference type="EMBL" id="KAJ4475991.1"/>
    </source>
</evidence>
<dbReference type="EMBL" id="JANVFS010000021">
    <property type="protein sequence ID" value="KAJ4475991.1"/>
    <property type="molecule type" value="Genomic_DNA"/>
</dbReference>
<feature type="compositionally biased region" description="Basic and acidic residues" evidence="1">
    <location>
        <begin position="79"/>
        <end position="95"/>
    </location>
</feature>
<proteinExistence type="predicted"/>
<evidence type="ECO:0000256" key="1">
    <source>
        <dbReference type="SAM" id="MobiDB-lite"/>
    </source>
</evidence>
<evidence type="ECO:0000256" key="2">
    <source>
        <dbReference type="SAM" id="Phobius"/>
    </source>
</evidence>
<feature type="compositionally biased region" description="Polar residues" evidence="1">
    <location>
        <begin position="100"/>
        <end position="109"/>
    </location>
</feature>
<keyword evidence="2" id="KW-0472">Membrane</keyword>
<accession>A0A9W9DLV9</accession>
<feature type="region of interest" description="Disordered" evidence="1">
    <location>
        <begin position="172"/>
        <end position="193"/>
    </location>
</feature>
<comment type="caution">
    <text evidence="3">The sequence shown here is derived from an EMBL/GenBank/DDBJ whole genome shotgun (WGS) entry which is preliminary data.</text>
</comment>
<gene>
    <name evidence="3" type="ORF">C8J55DRAFT_490271</name>
</gene>
<reference evidence="3" key="2">
    <citation type="journal article" date="2023" name="Proc. Natl. Acad. Sci. U.S.A.">
        <title>A global phylogenomic analysis of the shiitake genus Lentinula.</title>
        <authorList>
            <person name="Sierra-Patev S."/>
            <person name="Min B."/>
            <person name="Naranjo-Ortiz M."/>
            <person name="Looney B."/>
            <person name="Konkel Z."/>
            <person name="Slot J.C."/>
            <person name="Sakamoto Y."/>
            <person name="Steenwyk J.L."/>
            <person name="Rokas A."/>
            <person name="Carro J."/>
            <person name="Camarero S."/>
            <person name="Ferreira P."/>
            <person name="Molpeceres G."/>
            <person name="Ruiz-Duenas F.J."/>
            <person name="Serrano A."/>
            <person name="Henrissat B."/>
            <person name="Drula E."/>
            <person name="Hughes K.W."/>
            <person name="Mata J.L."/>
            <person name="Ishikawa N.K."/>
            <person name="Vargas-Isla R."/>
            <person name="Ushijima S."/>
            <person name="Smith C.A."/>
            <person name="Donoghue J."/>
            <person name="Ahrendt S."/>
            <person name="Andreopoulos W."/>
            <person name="He G."/>
            <person name="LaButti K."/>
            <person name="Lipzen A."/>
            <person name="Ng V."/>
            <person name="Riley R."/>
            <person name="Sandor L."/>
            <person name="Barry K."/>
            <person name="Martinez A.T."/>
            <person name="Xiao Y."/>
            <person name="Gibbons J.G."/>
            <person name="Terashima K."/>
            <person name="Grigoriev I.V."/>
            <person name="Hibbett D."/>
        </authorList>
    </citation>
    <scope>NUCLEOTIDE SEQUENCE</scope>
    <source>
        <strain evidence="3">Sp2 HRB7682 ss15</strain>
    </source>
</reference>
<keyword evidence="2" id="KW-1133">Transmembrane helix</keyword>
<sequence length="876" mass="98467">MPKSLCNQPSCQYVFIGSNAESHRKELHSAEHKLPYNGVKVKVFRRLDGKLPCPCGSEQHARYSFKKLTALSRLSQHPLPEESPHADHAGSDSDRLPVSPLSNSISSLDVPLESTTPFAASLMSTSEASLAFAQDIEMVEGADYQETAEPMRVIVDEKVAEGGDDVAFGGVGELSEGAPDSEEGSEYQDEFPEAADEETDVDEMDGAVTSTPVLAAQAHTLLAKFNVIVEPVYRLTICTECNKPVPFNHMRQHQWHTHYKGLKLPSELRLPSKPVLLSLLVVLGADCPSAVPYEAIRRIEGIEIMQGYRCLNTGCGGAVYGKSRSLRRHHAEAHSDVEVGDRQSIRVSCQPLSVFRKNLRYVEIIPDPESKSLALHAIEQSASTCSLLENPEVFNVASNEREKNAVFAQSRWDELLEGVNISALRKTISTPDLQAFPSFKRLRSVAREYYEDVSRSITQIPVLVRRYIASSNPNTLSVVSDLKHKPFRRPQELKTVVEDAYRTAQFVAFLITINQFPVEFFPVTVHPSVEAQLKTLATELEDENCSISQLQDTFHECVWFILSRPSDEYIRDELMCPFTRFLIAVNLKDSGAFVRASVIPPIIAQPQWCFRATALKEILKRSTDYNGNPLLQNMNLFRALATRQQGLARFHWNIGRSVISIDGSVSSFVDGVQRTIGELEENIQRLFCGCPYDDILRPIDEASVPHQTGQPRWFRDRPTKNDFRYSFFEEAENGFEIYRPRLLNHLSKDPRFFITTDNRVVPKNGAILKWFNELDEIVRLLYYLICTTWGGGSRGTEIERLLYANNSRNTRNVFVINGLLTIVTEYQKTQSLTGAGKLIARTPAFQVNRLIILVLGVAFWAAGFIGCYIGMDRSHL</sequence>
<reference evidence="3" key="1">
    <citation type="submission" date="2022-08" db="EMBL/GenBank/DDBJ databases">
        <authorList>
            <consortium name="DOE Joint Genome Institute"/>
            <person name="Min B."/>
            <person name="Riley R."/>
            <person name="Sierra-Patev S."/>
            <person name="Naranjo-Ortiz M."/>
            <person name="Looney B."/>
            <person name="Konkel Z."/>
            <person name="Slot J.C."/>
            <person name="Sakamoto Y."/>
            <person name="Steenwyk J.L."/>
            <person name="Rokas A."/>
            <person name="Carro J."/>
            <person name="Camarero S."/>
            <person name="Ferreira P."/>
            <person name="Molpeceres G."/>
            <person name="Ruiz-Duenas F.J."/>
            <person name="Serrano A."/>
            <person name="Henrissat B."/>
            <person name="Drula E."/>
            <person name="Hughes K.W."/>
            <person name="Mata J.L."/>
            <person name="Ishikawa N.K."/>
            <person name="Vargas-Isla R."/>
            <person name="Ushijima S."/>
            <person name="Smith C.A."/>
            <person name="Ahrendt S."/>
            <person name="Andreopoulos W."/>
            <person name="He G."/>
            <person name="Labutti K."/>
            <person name="Lipzen A."/>
            <person name="Ng V."/>
            <person name="Sandor L."/>
            <person name="Barry K."/>
            <person name="Martinez A.T."/>
            <person name="Xiao Y."/>
            <person name="Gibbons J.G."/>
            <person name="Terashima K."/>
            <person name="Hibbett D.S."/>
            <person name="Grigoriev I.V."/>
        </authorList>
    </citation>
    <scope>NUCLEOTIDE SEQUENCE</scope>
    <source>
        <strain evidence="3">Sp2 HRB7682 ss15</strain>
    </source>
</reference>
<name>A0A9W9DLV9_9AGAR</name>
<evidence type="ECO:0000313" key="4">
    <source>
        <dbReference type="Proteomes" id="UP001150238"/>
    </source>
</evidence>
<keyword evidence="2" id="KW-0812">Transmembrane</keyword>
<feature type="transmembrane region" description="Helical" evidence="2">
    <location>
        <begin position="850"/>
        <end position="871"/>
    </location>
</feature>
<feature type="region of interest" description="Disordered" evidence="1">
    <location>
        <begin position="77"/>
        <end position="109"/>
    </location>
</feature>
<protein>
    <submittedName>
        <fullName evidence="3">Uncharacterized protein</fullName>
    </submittedName>
</protein>
<organism evidence="3 4">
    <name type="scientific">Lentinula lateritia</name>
    <dbReference type="NCBI Taxonomy" id="40482"/>
    <lineage>
        <taxon>Eukaryota</taxon>
        <taxon>Fungi</taxon>
        <taxon>Dikarya</taxon>
        <taxon>Basidiomycota</taxon>
        <taxon>Agaricomycotina</taxon>
        <taxon>Agaricomycetes</taxon>
        <taxon>Agaricomycetidae</taxon>
        <taxon>Agaricales</taxon>
        <taxon>Marasmiineae</taxon>
        <taxon>Omphalotaceae</taxon>
        <taxon>Lentinula</taxon>
    </lineage>
</organism>
<feature type="compositionally biased region" description="Acidic residues" evidence="1">
    <location>
        <begin position="179"/>
        <end position="193"/>
    </location>
</feature>